<protein>
    <submittedName>
        <fullName evidence="2">Uncharacterized protein</fullName>
    </submittedName>
</protein>
<dbReference type="AlphaFoldDB" id="A0A367LJG4"/>
<evidence type="ECO:0000313" key="2">
    <source>
        <dbReference type="EMBL" id="RCI14568.1"/>
    </source>
</evidence>
<evidence type="ECO:0000313" key="3">
    <source>
        <dbReference type="Proteomes" id="UP000253664"/>
    </source>
</evidence>
<name>A0A367LJG4_9HYPO</name>
<evidence type="ECO:0000256" key="1">
    <source>
        <dbReference type="SAM" id="MobiDB-lite"/>
    </source>
</evidence>
<dbReference type="EMBL" id="LKCN02000003">
    <property type="protein sequence ID" value="RCI14568.1"/>
    <property type="molecule type" value="Genomic_DNA"/>
</dbReference>
<feature type="compositionally biased region" description="Basic and acidic residues" evidence="1">
    <location>
        <begin position="1"/>
        <end position="10"/>
    </location>
</feature>
<feature type="region of interest" description="Disordered" evidence="1">
    <location>
        <begin position="1"/>
        <end position="21"/>
    </location>
</feature>
<accession>A0A367LJG4</accession>
<sequence length="74" mass="8320">MLREKQSSKDNKRHTNSQAKISLVSTRIRSSLKATPQRPAKGLVIAKQDACHFSLELRRRTAMTLPSALPPLRP</sequence>
<comment type="caution">
    <text evidence="2">The sequence shown here is derived from an EMBL/GenBank/DDBJ whole genome shotgun (WGS) entry which is preliminary data.</text>
</comment>
<keyword evidence="3" id="KW-1185">Reference proteome</keyword>
<dbReference type="Proteomes" id="UP000253664">
    <property type="component" value="Unassembled WGS sequence"/>
</dbReference>
<gene>
    <name evidence="2" type="ORF">L249_6647</name>
</gene>
<reference evidence="2 3" key="1">
    <citation type="journal article" date="2015" name="BMC Genomics">
        <title>Insights from the genome of Ophiocordyceps polyrhachis-furcata to pathogenicity and host specificity in insect fungi.</title>
        <authorList>
            <person name="Wichadakul D."/>
            <person name="Kobmoo N."/>
            <person name="Ingsriswang S."/>
            <person name="Tangphatsornruang S."/>
            <person name="Chantasingh D."/>
            <person name="Luangsa-ard J.J."/>
            <person name="Eurwilaichitr L."/>
        </authorList>
    </citation>
    <scope>NUCLEOTIDE SEQUENCE [LARGE SCALE GENOMIC DNA]</scope>
    <source>
        <strain evidence="2 3">BCC 54312</strain>
    </source>
</reference>
<proteinExistence type="predicted"/>
<organism evidence="2 3">
    <name type="scientific">Ophiocordyceps polyrhachis-furcata BCC 54312</name>
    <dbReference type="NCBI Taxonomy" id="1330021"/>
    <lineage>
        <taxon>Eukaryota</taxon>
        <taxon>Fungi</taxon>
        <taxon>Dikarya</taxon>
        <taxon>Ascomycota</taxon>
        <taxon>Pezizomycotina</taxon>
        <taxon>Sordariomycetes</taxon>
        <taxon>Hypocreomycetidae</taxon>
        <taxon>Hypocreales</taxon>
        <taxon>Ophiocordycipitaceae</taxon>
        <taxon>Ophiocordyceps</taxon>
    </lineage>
</organism>